<feature type="binding site" evidence="2">
    <location>
        <position position="196"/>
    </location>
    <ligand>
        <name>Zn(2+)</name>
        <dbReference type="ChEBI" id="CHEBI:29105"/>
        <label>1</label>
        <note>catalytic</note>
    </ligand>
</feature>
<evidence type="ECO:0000256" key="2">
    <source>
        <dbReference type="PIRSR" id="PIRSR001359-3"/>
    </source>
</evidence>
<dbReference type="InterPro" id="IPR050246">
    <property type="entry name" value="Class_II_FBP_aldolase"/>
</dbReference>
<dbReference type="PIRSF" id="PIRSF001359">
    <property type="entry name" value="F_bP_aldolase_II"/>
    <property type="match status" value="1"/>
</dbReference>
<feature type="binding site" evidence="2">
    <location>
        <position position="84"/>
    </location>
    <ligand>
        <name>Zn(2+)</name>
        <dbReference type="ChEBI" id="CHEBI:29105"/>
        <label>1</label>
        <note>catalytic</note>
    </ligand>
</feature>
<proteinExistence type="predicted"/>
<dbReference type="InterPro" id="IPR013785">
    <property type="entry name" value="Aldolase_TIM"/>
</dbReference>
<keyword evidence="2" id="KW-0862">Zinc</keyword>
<dbReference type="Proteomes" id="UP000321306">
    <property type="component" value="Unassembled WGS sequence"/>
</dbReference>
<evidence type="ECO:0008006" key="5">
    <source>
        <dbReference type="Google" id="ProtNLM"/>
    </source>
</evidence>
<sequence>MPFVPDGREVYRQAFERHELIPAFNVCSIEMVRGCIEAAEETKATIILQAYPTDLEQFPAEHFQKLVESMAWDSSATVLTHLDHGKSVEMVLECLRAGFSSVMFDGEALQFEDTLEASQYLHRITSQMGAALEVSAESFNQGFSVKTTPERALQLKHAGADTLAVSVGSEHGQASKLDLQLLSEIQSRVNLPLVLHGGSGVSPDDLAAARNLGVVKINIGSSLYRALRGVWDSHRDHPNHRNVYATAREAIRSVAKEKIQVARLEKTR</sequence>
<dbReference type="SUPFAM" id="SSF51569">
    <property type="entry name" value="Aldolase"/>
    <property type="match status" value="1"/>
</dbReference>
<dbReference type="GO" id="GO:0008270">
    <property type="term" value="F:zinc ion binding"/>
    <property type="evidence" value="ECO:0007669"/>
    <property type="project" value="InterPro"/>
</dbReference>
<reference evidence="3 4" key="1">
    <citation type="submission" date="2019-07" db="EMBL/GenBank/DDBJ databases">
        <title>Whole genome shotgun sequence of Deinococcus cellulosilyticus NBRC 106333.</title>
        <authorList>
            <person name="Hosoyama A."/>
            <person name="Uohara A."/>
            <person name="Ohji S."/>
            <person name="Ichikawa N."/>
        </authorList>
    </citation>
    <scope>NUCLEOTIDE SEQUENCE [LARGE SCALE GENOMIC DNA]</scope>
    <source>
        <strain evidence="3 4">NBRC 106333</strain>
    </source>
</reference>
<feature type="binding site" evidence="2">
    <location>
        <position position="171"/>
    </location>
    <ligand>
        <name>Zn(2+)</name>
        <dbReference type="ChEBI" id="CHEBI:29105"/>
        <label>1</label>
        <note>catalytic</note>
    </ligand>
</feature>
<dbReference type="GO" id="GO:0005975">
    <property type="term" value="P:carbohydrate metabolic process"/>
    <property type="evidence" value="ECO:0007669"/>
    <property type="project" value="InterPro"/>
</dbReference>
<dbReference type="OrthoDB" id="9803995at2"/>
<evidence type="ECO:0000313" key="4">
    <source>
        <dbReference type="Proteomes" id="UP000321306"/>
    </source>
</evidence>
<dbReference type="EMBL" id="BJXB01000007">
    <property type="protein sequence ID" value="GEM46266.1"/>
    <property type="molecule type" value="Genomic_DNA"/>
</dbReference>
<dbReference type="PANTHER" id="PTHR30304">
    <property type="entry name" value="D-TAGATOSE-1,6-BISPHOSPHATE ALDOLASE"/>
    <property type="match status" value="1"/>
</dbReference>
<dbReference type="Pfam" id="PF01116">
    <property type="entry name" value="F_bP_aldolase"/>
    <property type="match status" value="1"/>
</dbReference>
<protein>
    <recommendedName>
        <fullName evidence="5">Fructose-bisphosphate aldolase</fullName>
    </recommendedName>
</protein>
<comment type="caution">
    <text evidence="3">The sequence shown here is derived from an EMBL/GenBank/DDBJ whole genome shotgun (WGS) entry which is preliminary data.</text>
</comment>
<feature type="active site" description="Proton donor" evidence="1">
    <location>
        <position position="83"/>
    </location>
</feature>
<comment type="cofactor">
    <cofactor evidence="2">
        <name>Zn(2+)</name>
        <dbReference type="ChEBI" id="CHEBI:29105"/>
    </cofactor>
    <text evidence="2">Binds 2 Zn(2+) ions per subunit. One is catalytic and the other provides a structural contribution.</text>
</comment>
<keyword evidence="2" id="KW-0479">Metal-binding</keyword>
<keyword evidence="4" id="KW-1185">Reference proteome</keyword>
<dbReference type="Gene3D" id="3.20.20.70">
    <property type="entry name" value="Aldolase class I"/>
    <property type="match status" value="1"/>
</dbReference>
<feature type="binding site" evidence="2">
    <location>
        <position position="105"/>
    </location>
    <ligand>
        <name>Zn(2+)</name>
        <dbReference type="ChEBI" id="CHEBI:29105"/>
        <label>2</label>
    </ligand>
</feature>
<feature type="binding site" evidence="2">
    <location>
        <position position="137"/>
    </location>
    <ligand>
        <name>Zn(2+)</name>
        <dbReference type="ChEBI" id="CHEBI:29105"/>
        <label>2</label>
    </ligand>
</feature>
<evidence type="ECO:0000256" key="1">
    <source>
        <dbReference type="PIRSR" id="PIRSR001359-1"/>
    </source>
</evidence>
<evidence type="ECO:0000313" key="3">
    <source>
        <dbReference type="EMBL" id="GEM46266.1"/>
    </source>
</evidence>
<accession>A0A511N1P6</accession>
<dbReference type="RefSeq" id="WP_146884086.1">
    <property type="nucleotide sequence ID" value="NZ_BJXB01000007.1"/>
</dbReference>
<dbReference type="InterPro" id="IPR000771">
    <property type="entry name" value="FBA_II"/>
</dbReference>
<dbReference type="PANTHER" id="PTHR30304:SF0">
    <property type="entry name" value="D-TAGATOSE-1,6-BISPHOSPHATE ALDOLASE SUBUNIT GATY-RELATED"/>
    <property type="match status" value="1"/>
</dbReference>
<name>A0A511N1P6_DEIC1</name>
<dbReference type="AlphaFoldDB" id="A0A511N1P6"/>
<gene>
    <name evidence="3" type="primary">fba3</name>
    <name evidence="3" type="ORF">DC3_19010</name>
</gene>
<organism evidence="3 4">
    <name type="scientific">Deinococcus cellulosilyticus (strain DSM 18568 / NBRC 106333 / KACC 11606 / 5516J-15)</name>
    <dbReference type="NCBI Taxonomy" id="1223518"/>
    <lineage>
        <taxon>Bacteria</taxon>
        <taxon>Thermotogati</taxon>
        <taxon>Deinococcota</taxon>
        <taxon>Deinococci</taxon>
        <taxon>Deinococcales</taxon>
        <taxon>Deinococcaceae</taxon>
        <taxon>Deinococcus</taxon>
    </lineage>
</organism>
<dbReference type="GO" id="GO:0016832">
    <property type="term" value="F:aldehyde-lyase activity"/>
    <property type="evidence" value="ECO:0007669"/>
    <property type="project" value="InterPro"/>
</dbReference>